<organism evidence="2 3">
    <name type="scientific">Bradyrhizobium diazoefficiens</name>
    <dbReference type="NCBI Taxonomy" id="1355477"/>
    <lineage>
        <taxon>Bacteria</taxon>
        <taxon>Pseudomonadati</taxon>
        <taxon>Pseudomonadota</taxon>
        <taxon>Alphaproteobacteria</taxon>
        <taxon>Hyphomicrobiales</taxon>
        <taxon>Nitrobacteraceae</taxon>
        <taxon>Bradyrhizobium</taxon>
    </lineage>
</organism>
<dbReference type="EMBL" id="AP014685">
    <property type="protein sequence ID" value="BAR56116.1"/>
    <property type="molecule type" value="Genomic_DNA"/>
</dbReference>
<proteinExistence type="predicted"/>
<feature type="region of interest" description="Disordered" evidence="1">
    <location>
        <begin position="1"/>
        <end position="22"/>
    </location>
</feature>
<evidence type="ECO:0000256" key="1">
    <source>
        <dbReference type="SAM" id="MobiDB-lite"/>
    </source>
</evidence>
<evidence type="ECO:0000313" key="2">
    <source>
        <dbReference type="EMBL" id="BAR56116.1"/>
    </source>
</evidence>
<gene>
    <name evidence="2" type="ORF">NK6_2936</name>
</gene>
<dbReference type="Proteomes" id="UP000063308">
    <property type="component" value="Chromosome"/>
</dbReference>
<reference evidence="2 3" key="1">
    <citation type="submission" date="2014-11" db="EMBL/GenBank/DDBJ databases">
        <title>Symbiosis island explosion on the genome of extra-slow-growing strains of soybean bradyrhizobia with massive insertion sequences.</title>
        <authorList>
            <person name="Iida T."/>
            <person name="Minamisawa K."/>
        </authorList>
    </citation>
    <scope>NUCLEOTIDE SEQUENCE [LARGE SCALE GENOMIC DNA]</scope>
    <source>
        <strain evidence="2 3">NK6</strain>
    </source>
</reference>
<protein>
    <submittedName>
        <fullName evidence="2">Host-inducible protein A-like protein</fullName>
    </submittedName>
</protein>
<accession>A0A0E4FUE9</accession>
<sequence length="36" mass="3968">MEDDDAAAESTVQADYSDEDDPSVYLERVLTGLSME</sequence>
<evidence type="ECO:0000313" key="3">
    <source>
        <dbReference type="Proteomes" id="UP000063308"/>
    </source>
</evidence>
<dbReference type="AlphaFoldDB" id="A0A0E4FUE9"/>
<name>A0A0E4FUE9_9BRAD</name>